<reference evidence="2 3" key="1">
    <citation type="submission" date="2018-03" db="EMBL/GenBank/DDBJ databases">
        <title>The ancient ancestry and fast evolution of plastids.</title>
        <authorList>
            <person name="Moore K.R."/>
            <person name="Magnabosco C."/>
            <person name="Momper L."/>
            <person name="Gold D.A."/>
            <person name="Bosak T."/>
            <person name="Fournier G.P."/>
        </authorList>
    </citation>
    <scope>NUCLEOTIDE SEQUENCE [LARGE SCALE GENOMIC DNA]</scope>
    <source>
        <strain evidence="2 3">CCALA 016</strain>
    </source>
</reference>
<reference evidence="2 3" key="2">
    <citation type="submission" date="2018-03" db="EMBL/GenBank/DDBJ databases">
        <authorList>
            <person name="Keele B.F."/>
        </authorList>
    </citation>
    <scope>NUCLEOTIDE SEQUENCE [LARGE SCALE GENOMIC DNA]</scope>
    <source>
        <strain evidence="2 3">CCALA 016</strain>
    </source>
</reference>
<accession>A0A2T1LWL1</accession>
<dbReference type="Gene3D" id="1.10.606.20">
    <property type="match status" value="1"/>
</dbReference>
<dbReference type="CDD" id="cd03398">
    <property type="entry name" value="PAP2_haloperoxidase"/>
    <property type="match status" value="1"/>
</dbReference>
<keyword evidence="3" id="KW-1185">Reference proteome</keyword>
<evidence type="ECO:0000313" key="3">
    <source>
        <dbReference type="Proteomes" id="UP000239001"/>
    </source>
</evidence>
<dbReference type="OrthoDB" id="518237at2"/>
<dbReference type="RefSeq" id="WP_106457469.1">
    <property type="nucleotide sequence ID" value="NZ_PXOH01000014.1"/>
</dbReference>
<dbReference type="InterPro" id="IPR052559">
    <property type="entry name" value="V-haloperoxidase"/>
</dbReference>
<dbReference type="AlphaFoldDB" id="A0A2T1LWL1"/>
<dbReference type="PANTHER" id="PTHR34599">
    <property type="entry name" value="PEROXIDASE-RELATED"/>
    <property type="match status" value="1"/>
</dbReference>
<dbReference type="Pfam" id="PF07705">
    <property type="entry name" value="CARDB"/>
    <property type="match status" value="1"/>
</dbReference>
<proteinExistence type="predicted"/>
<gene>
    <name evidence="2" type="ORF">C7H19_13845</name>
</gene>
<dbReference type="PANTHER" id="PTHR34599:SF1">
    <property type="entry name" value="PHOSPHATIDIC ACID PHOSPHATASE TYPE 2_HALOPEROXIDASE DOMAIN-CONTAINING PROTEIN"/>
    <property type="match status" value="1"/>
</dbReference>
<dbReference type="Proteomes" id="UP000239001">
    <property type="component" value="Unassembled WGS sequence"/>
</dbReference>
<dbReference type="EMBL" id="PXOH01000014">
    <property type="protein sequence ID" value="PSF36284.1"/>
    <property type="molecule type" value="Genomic_DNA"/>
</dbReference>
<sequence>MNALNSLFGENLTSLFLDENLSVATVSSNVTEQQAKSQETSKILLVEQQPLSSPDSSVKLEEANYSVDSLSLASLTTQGQPDLIVKISSIELPDTIDFGDFGKVEVKVINKGNAIAIGDVKIKLWLSTDENIDQNDVLLTSKISKINLSADESKNISFKYQNNTSAIAPGSYYLIAKVDTKNQILERNEENNRASKLLSAPGTDVVIDWNAAALNAIQAEGEAGRGIPPTVGSRLLAILSTAIYDTVNAFQSNRNAYALDLVAPANASLSASVAGAAHQVLTTLIPKQASFLDQQLSHSLNKEINDLPANELIGEEFGRAIANRLLFLRSSDGSDNDDPYIPPTGDYIWHPKAPDFLAVGANWGKVKTFAIPSMADFSPNGMDCAPTVDPILYAQEIEEVRHFGGRNNTDLTTLTRTADQTEIAVFWAYDRADTFRPYGQLNQITEEIAIREGNSILDNARLFAALNVAIADAAIVAWEAKYKYMQPRPEDVIAGGIAANDGMASTVGDPNWQPLLNTPPFPDYISGHSIFGGAWAGVMNHFFGEDYNFTAVSQELPSVQRSFDSFYEAAYENALSRIYGGVHTREATVIDSLPTGLNIGEYVTENFFQSVG</sequence>
<dbReference type="InterPro" id="IPR011635">
    <property type="entry name" value="CARDB"/>
</dbReference>
<dbReference type="InterPro" id="IPR013783">
    <property type="entry name" value="Ig-like_fold"/>
</dbReference>
<dbReference type="Gene3D" id="2.60.40.10">
    <property type="entry name" value="Immunoglobulins"/>
    <property type="match status" value="1"/>
</dbReference>
<evidence type="ECO:0000313" key="2">
    <source>
        <dbReference type="EMBL" id="PSF36284.1"/>
    </source>
</evidence>
<name>A0A2T1LWL1_9CHRO</name>
<evidence type="ECO:0000259" key="1">
    <source>
        <dbReference type="Pfam" id="PF07705"/>
    </source>
</evidence>
<comment type="caution">
    <text evidence="2">The sequence shown here is derived from an EMBL/GenBank/DDBJ whole genome shotgun (WGS) entry which is preliminary data.</text>
</comment>
<organism evidence="2 3">
    <name type="scientific">Aphanothece hegewaldii CCALA 016</name>
    <dbReference type="NCBI Taxonomy" id="2107694"/>
    <lineage>
        <taxon>Bacteria</taxon>
        <taxon>Bacillati</taxon>
        <taxon>Cyanobacteriota</taxon>
        <taxon>Cyanophyceae</taxon>
        <taxon>Oscillatoriophycideae</taxon>
        <taxon>Chroococcales</taxon>
        <taxon>Aphanothecaceae</taxon>
        <taxon>Aphanothece</taxon>
    </lineage>
</organism>
<protein>
    <submittedName>
        <fullName evidence="2">Phosphoesterase</fullName>
    </submittedName>
</protein>
<dbReference type="SUPFAM" id="SSF48317">
    <property type="entry name" value="Acid phosphatase/Vanadium-dependent haloperoxidase"/>
    <property type="match status" value="1"/>
</dbReference>
<feature type="domain" description="CARDB" evidence="1">
    <location>
        <begin position="80"/>
        <end position="195"/>
    </location>
</feature>
<dbReference type="InterPro" id="IPR036938">
    <property type="entry name" value="PAP2/HPO_sf"/>
</dbReference>